<dbReference type="InterPro" id="IPR036390">
    <property type="entry name" value="WH_DNA-bd_sf"/>
</dbReference>
<dbReference type="GO" id="GO:0003700">
    <property type="term" value="F:DNA-binding transcription factor activity"/>
    <property type="evidence" value="ECO:0007669"/>
    <property type="project" value="InterPro"/>
</dbReference>
<dbReference type="AlphaFoldDB" id="A0A8J3ZQK0"/>
<dbReference type="SUPFAM" id="SSF46785">
    <property type="entry name" value="Winged helix' DNA-binding domain"/>
    <property type="match status" value="1"/>
</dbReference>
<name>A0A8J3ZQK0_9ACTN</name>
<dbReference type="Proteomes" id="UP000635606">
    <property type="component" value="Unassembled WGS sequence"/>
</dbReference>
<dbReference type="InterPro" id="IPR011991">
    <property type="entry name" value="ArsR-like_HTH"/>
</dbReference>
<keyword evidence="3" id="KW-1185">Reference proteome</keyword>
<dbReference type="GO" id="GO:0046686">
    <property type="term" value="P:response to cadmium ion"/>
    <property type="evidence" value="ECO:0007669"/>
    <property type="project" value="TreeGrafter"/>
</dbReference>
<proteinExistence type="predicted"/>
<evidence type="ECO:0000313" key="2">
    <source>
        <dbReference type="EMBL" id="GIJ65736.1"/>
    </source>
</evidence>
<dbReference type="GO" id="GO:0003677">
    <property type="term" value="F:DNA binding"/>
    <property type="evidence" value="ECO:0007669"/>
    <property type="project" value="TreeGrafter"/>
</dbReference>
<dbReference type="InterPro" id="IPR052543">
    <property type="entry name" value="HTH_Metal-responsive_Reg"/>
</dbReference>
<dbReference type="GO" id="GO:0097063">
    <property type="term" value="F:cadmium ion sensor activity"/>
    <property type="evidence" value="ECO:0007669"/>
    <property type="project" value="TreeGrafter"/>
</dbReference>
<dbReference type="GO" id="GO:0032791">
    <property type="term" value="F:lead ion binding"/>
    <property type="evidence" value="ECO:0007669"/>
    <property type="project" value="TreeGrafter"/>
</dbReference>
<dbReference type="PRINTS" id="PR00778">
    <property type="entry name" value="HTHARSR"/>
</dbReference>
<sequence>MPRAAKALAGFAGLLADPTRAAFCLALLDRRAWTAGELARLAGVTAPTASEHLDRLLAGGLVAERRQGRHRYVELAGEGVAHVVETLLAATTPPEPPRTLKASNAAAALERGRTCYDHLAGRLGIAVTDALASHGLLDRTAGLSLTPAGRAWLTTDLGIAPDRLNGSRPLVRECLDWTERRPHLAGRAGALICETFLGRGWLTRVGTGRAVRPTPAGERALRELLGLDLGPDLRLDSSRSASSSGR</sequence>
<dbReference type="Pfam" id="PF12840">
    <property type="entry name" value="HTH_20"/>
    <property type="match status" value="1"/>
</dbReference>
<protein>
    <submittedName>
        <fullName evidence="2">Transcriptional regulator</fullName>
    </submittedName>
</protein>
<dbReference type="PANTHER" id="PTHR39168">
    <property type="entry name" value="TRANSCRIPTIONAL REGULATOR-RELATED"/>
    <property type="match status" value="1"/>
</dbReference>
<dbReference type="RefSeq" id="WP_203925741.1">
    <property type="nucleotide sequence ID" value="NZ_BOPH01000009.1"/>
</dbReference>
<dbReference type="EMBL" id="BOPH01000009">
    <property type="protein sequence ID" value="GIJ65736.1"/>
    <property type="molecule type" value="Genomic_DNA"/>
</dbReference>
<dbReference type="Gene3D" id="1.10.10.10">
    <property type="entry name" value="Winged helix-like DNA-binding domain superfamily/Winged helix DNA-binding domain"/>
    <property type="match status" value="1"/>
</dbReference>
<dbReference type="GO" id="GO:0010288">
    <property type="term" value="P:response to lead ion"/>
    <property type="evidence" value="ECO:0007669"/>
    <property type="project" value="TreeGrafter"/>
</dbReference>
<reference evidence="2" key="1">
    <citation type="submission" date="2021-01" db="EMBL/GenBank/DDBJ databases">
        <title>Whole genome shotgun sequence of Virgisporangium ochraceum NBRC 16418.</title>
        <authorList>
            <person name="Komaki H."/>
            <person name="Tamura T."/>
        </authorList>
    </citation>
    <scope>NUCLEOTIDE SEQUENCE</scope>
    <source>
        <strain evidence="2">NBRC 16418</strain>
    </source>
</reference>
<feature type="domain" description="HTH arsR-type" evidence="1">
    <location>
        <begin position="1"/>
        <end position="95"/>
    </location>
</feature>
<gene>
    <name evidence="2" type="ORF">Voc01_006530</name>
</gene>
<comment type="caution">
    <text evidence="2">The sequence shown here is derived from an EMBL/GenBank/DDBJ whole genome shotgun (WGS) entry which is preliminary data.</text>
</comment>
<dbReference type="SMART" id="SM00418">
    <property type="entry name" value="HTH_ARSR"/>
    <property type="match status" value="1"/>
</dbReference>
<dbReference type="InterPro" id="IPR001845">
    <property type="entry name" value="HTH_ArsR_DNA-bd_dom"/>
</dbReference>
<dbReference type="CDD" id="cd00090">
    <property type="entry name" value="HTH_ARSR"/>
    <property type="match status" value="1"/>
</dbReference>
<dbReference type="PROSITE" id="PS50987">
    <property type="entry name" value="HTH_ARSR_2"/>
    <property type="match status" value="1"/>
</dbReference>
<evidence type="ECO:0000313" key="3">
    <source>
        <dbReference type="Proteomes" id="UP000635606"/>
    </source>
</evidence>
<dbReference type="InterPro" id="IPR036388">
    <property type="entry name" value="WH-like_DNA-bd_sf"/>
</dbReference>
<organism evidence="2 3">
    <name type="scientific">Virgisporangium ochraceum</name>
    <dbReference type="NCBI Taxonomy" id="65505"/>
    <lineage>
        <taxon>Bacteria</taxon>
        <taxon>Bacillati</taxon>
        <taxon>Actinomycetota</taxon>
        <taxon>Actinomycetes</taxon>
        <taxon>Micromonosporales</taxon>
        <taxon>Micromonosporaceae</taxon>
        <taxon>Virgisporangium</taxon>
    </lineage>
</organism>
<evidence type="ECO:0000259" key="1">
    <source>
        <dbReference type="PROSITE" id="PS50987"/>
    </source>
</evidence>
<dbReference type="PANTHER" id="PTHR39168:SF1">
    <property type="entry name" value="TRANSCRIPTIONAL REGULATORY PROTEIN"/>
    <property type="match status" value="1"/>
</dbReference>
<accession>A0A8J3ZQK0</accession>